<evidence type="ECO:0000256" key="12">
    <source>
        <dbReference type="ARBA" id="ARBA00023315"/>
    </source>
</evidence>
<dbReference type="Pfam" id="PF01553">
    <property type="entry name" value="Acyltransferase"/>
    <property type="match status" value="1"/>
</dbReference>
<dbReference type="PANTHER" id="PTHR23063">
    <property type="entry name" value="PHOSPHOLIPID ACYLTRANSFERASE"/>
    <property type="match status" value="1"/>
</dbReference>
<evidence type="ECO:0000256" key="8">
    <source>
        <dbReference type="ARBA" id="ARBA00023098"/>
    </source>
</evidence>
<gene>
    <name evidence="15" type="ORF">AK812_SmicGene11331</name>
</gene>
<feature type="domain" description="Phospholipid/glycerol acyltransferase" evidence="14">
    <location>
        <begin position="912"/>
        <end position="1025"/>
    </location>
</feature>
<sequence length="1145" mass="127077">MRFFCVWQRELLQRLRPEATLLDSGLDVADAPAGVIVQGIKATSACLRRDRFDIRRQMADSDPNVFLSSRTDTSGEGLLTKQSDSPAECEETSKRSASSSFQSCAEEEAQPTDPGPAQPLEEEQRSRAQTLEVAGVTCEILRAWYGLPNNPTRQVNATQYCRNAWSNTTGLTMSRTCYNRVFERASDDFVLLRTAYEVLKSLVRQSRKPDAVYLSVPYFFARSWSSYNHPWWYEFLDPIVHVLRCEQDFRSNTGLLCILQYELAPDTRILMVDDDQIYHPLLLQQLLSISSDIPGSMIGAGSYHRPGIACFKHNSRGMCAVPNLIHTTYGILYQRRFFDHGIFNFAAAVRALQRALPSKGPSADYVLASCMIEDNVWWESHLARKGVPRVFLRHGRNWSTRGCGTSRLKELSRHVALVSWWEADHYYLFTCTGRAFQHWRRDLRRPGALEVQLHYLHALSPPAPDFAPAVSSNAFVAANLAGFRSDGGMDEQEMCGGDLDGDDVFFCFWEPLVRLLQATQAAVAEVPVAAIERDLLATFPKPETSFSSGVLAERRDDLLKFTSSLSTMPVRGIAAVLSERLVTRVFETGDGPGGHFQDAILANFLAHNDAERSANFSSEPFDHEAFLPAPLSFKASANELPHNAILHAPPHAPGRPSAGSRRPLVDVVEFCAASAPAPAKRAPELPPCGNFQAWILKATCWGGGKHFPRNRTWQLRGQTIGNCFSSSATFYHARHICRALNATLPTSQQILGCCSIGCYGLSRVWLSSEVPECYQEYDSPPPVLPFAPAEEPIGVPTKVPDRRAQEELARAFLRKHEEARSTEIEWDPLLEDEEAVTNMFGATVAASGYVVGKTLTSLQNAVTSDPDNSVADSTIFQTAFSTWLRCNGIVPSVSYDPIPGGTAAPEDMRQTPIILCNHTCYLDGMVLASVFHAPKIIAKKGTLNVPLIGAFAADLGVIEVDRSDPKSRAATIQAIEDHVTSWKSGKQPLLLFPEGTTSNGQHLLEFKKGAFVPGVTVRPAVLYYSGSWDPANVYYRQSDDGKIQAIGDTEWAEQFLGHMMHSVRIRVLPPYKPSQAEKQDAQLFANNVREVMSKAHGELRQAYAHRGVEAVEDVLRYTVGARASDFFLDLQTGNVPKSRMWDCKE</sequence>
<evidence type="ECO:0000256" key="11">
    <source>
        <dbReference type="ARBA" id="ARBA00023264"/>
    </source>
</evidence>
<evidence type="ECO:0000256" key="9">
    <source>
        <dbReference type="ARBA" id="ARBA00023136"/>
    </source>
</evidence>
<keyword evidence="11" id="KW-1208">Phospholipid metabolism</keyword>
<keyword evidence="10" id="KW-0594">Phospholipid biosynthesis</keyword>
<keyword evidence="6" id="KW-0812">Transmembrane</keyword>
<feature type="compositionally biased region" description="Polar residues" evidence="13">
    <location>
        <begin position="66"/>
        <end position="85"/>
    </location>
</feature>
<reference evidence="15 16" key="1">
    <citation type="submission" date="2016-02" db="EMBL/GenBank/DDBJ databases">
        <title>Genome analysis of coral dinoflagellate symbionts highlights evolutionary adaptations to a symbiotic lifestyle.</title>
        <authorList>
            <person name="Aranda M."/>
            <person name="Li Y."/>
            <person name="Liew Y.J."/>
            <person name="Baumgarten S."/>
            <person name="Simakov O."/>
            <person name="Wilson M."/>
            <person name="Piel J."/>
            <person name="Ashoor H."/>
            <person name="Bougouffa S."/>
            <person name="Bajic V.B."/>
            <person name="Ryu T."/>
            <person name="Ravasi T."/>
            <person name="Bayer T."/>
            <person name="Micklem G."/>
            <person name="Kim H."/>
            <person name="Bhak J."/>
            <person name="Lajeunesse T.C."/>
            <person name="Voolstra C.R."/>
        </authorList>
    </citation>
    <scope>NUCLEOTIDE SEQUENCE [LARGE SCALE GENOMIC DNA]</scope>
    <source>
        <strain evidence="15 16">CCMP2467</strain>
    </source>
</reference>
<proteinExistence type="inferred from homology"/>
<dbReference type="InterPro" id="IPR045252">
    <property type="entry name" value="LPCAT1-like"/>
</dbReference>
<dbReference type="AlphaFoldDB" id="A0A1Q9EDG1"/>
<dbReference type="SUPFAM" id="SSF69593">
    <property type="entry name" value="Glycerol-3-phosphate (1)-acyltransferase"/>
    <property type="match status" value="1"/>
</dbReference>
<keyword evidence="7" id="KW-1133">Transmembrane helix</keyword>
<feature type="region of interest" description="Disordered" evidence="13">
    <location>
        <begin position="63"/>
        <end position="126"/>
    </location>
</feature>
<evidence type="ECO:0000256" key="10">
    <source>
        <dbReference type="ARBA" id="ARBA00023209"/>
    </source>
</evidence>
<evidence type="ECO:0000256" key="2">
    <source>
        <dbReference type="ARBA" id="ARBA00005189"/>
    </source>
</evidence>
<dbReference type="OrthoDB" id="272512at2759"/>
<protein>
    <submittedName>
        <fullName evidence="15">1-acylglycerophosphocholine O-acyltransferase 1</fullName>
    </submittedName>
</protein>
<dbReference type="SMART" id="SM00563">
    <property type="entry name" value="PlsC"/>
    <property type="match status" value="1"/>
</dbReference>
<keyword evidence="16" id="KW-1185">Reference proteome</keyword>
<evidence type="ECO:0000256" key="3">
    <source>
        <dbReference type="ARBA" id="ARBA00008655"/>
    </source>
</evidence>
<dbReference type="PANTHER" id="PTHR23063:SF52">
    <property type="entry name" value="LYSOPHOSPHATIDYLCHOLINE ACYLTRANSFERASE"/>
    <property type="match status" value="1"/>
</dbReference>
<organism evidence="15 16">
    <name type="scientific">Symbiodinium microadriaticum</name>
    <name type="common">Dinoflagellate</name>
    <name type="synonym">Zooxanthella microadriatica</name>
    <dbReference type="NCBI Taxonomy" id="2951"/>
    <lineage>
        <taxon>Eukaryota</taxon>
        <taxon>Sar</taxon>
        <taxon>Alveolata</taxon>
        <taxon>Dinophyceae</taxon>
        <taxon>Suessiales</taxon>
        <taxon>Symbiodiniaceae</taxon>
        <taxon>Symbiodinium</taxon>
    </lineage>
</organism>
<evidence type="ECO:0000313" key="15">
    <source>
        <dbReference type="EMBL" id="OLQ05476.1"/>
    </source>
</evidence>
<keyword evidence="8" id="KW-0443">Lipid metabolism</keyword>
<evidence type="ECO:0000313" key="16">
    <source>
        <dbReference type="Proteomes" id="UP000186817"/>
    </source>
</evidence>
<keyword evidence="5 15" id="KW-0808">Transferase</keyword>
<comment type="pathway">
    <text evidence="2">Lipid metabolism.</text>
</comment>
<keyword evidence="4" id="KW-0444">Lipid biosynthesis</keyword>
<keyword evidence="12 15" id="KW-0012">Acyltransferase</keyword>
<dbReference type="EMBL" id="LSRX01000184">
    <property type="protein sequence ID" value="OLQ05476.1"/>
    <property type="molecule type" value="Genomic_DNA"/>
</dbReference>
<dbReference type="Proteomes" id="UP000186817">
    <property type="component" value="Unassembled WGS sequence"/>
</dbReference>
<dbReference type="CDD" id="cd07991">
    <property type="entry name" value="LPLAT_LPCAT1-like"/>
    <property type="match status" value="1"/>
</dbReference>
<evidence type="ECO:0000256" key="7">
    <source>
        <dbReference type="ARBA" id="ARBA00022989"/>
    </source>
</evidence>
<evidence type="ECO:0000256" key="13">
    <source>
        <dbReference type="SAM" id="MobiDB-lite"/>
    </source>
</evidence>
<dbReference type="GO" id="GO:0008374">
    <property type="term" value="F:O-acyltransferase activity"/>
    <property type="evidence" value="ECO:0007669"/>
    <property type="project" value="InterPro"/>
</dbReference>
<dbReference type="InterPro" id="IPR002123">
    <property type="entry name" value="Plipid/glycerol_acylTrfase"/>
</dbReference>
<dbReference type="GO" id="GO:0016020">
    <property type="term" value="C:membrane"/>
    <property type="evidence" value="ECO:0007669"/>
    <property type="project" value="UniProtKB-SubCell"/>
</dbReference>
<evidence type="ECO:0000256" key="4">
    <source>
        <dbReference type="ARBA" id="ARBA00022516"/>
    </source>
</evidence>
<comment type="subcellular location">
    <subcellularLocation>
        <location evidence="1">Membrane</location>
    </subcellularLocation>
</comment>
<keyword evidence="9" id="KW-0472">Membrane</keyword>
<dbReference type="GO" id="GO:0008654">
    <property type="term" value="P:phospholipid biosynthetic process"/>
    <property type="evidence" value="ECO:0007669"/>
    <property type="project" value="UniProtKB-KW"/>
</dbReference>
<name>A0A1Q9EDG1_SYMMI</name>
<evidence type="ECO:0000259" key="14">
    <source>
        <dbReference type="SMART" id="SM00563"/>
    </source>
</evidence>
<evidence type="ECO:0000256" key="5">
    <source>
        <dbReference type="ARBA" id="ARBA00022679"/>
    </source>
</evidence>
<comment type="similarity">
    <text evidence="3">Belongs to the 1-acyl-sn-glycerol-3-phosphate acyltransferase family.</text>
</comment>
<comment type="caution">
    <text evidence="15">The sequence shown here is derived from an EMBL/GenBank/DDBJ whole genome shotgun (WGS) entry which is preliminary data.</text>
</comment>
<accession>A0A1Q9EDG1</accession>
<evidence type="ECO:0000256" key="1">
    <source>
        <dbReference type="ARBA" id="ARBA00004370"/>
    </source>
</evidence>
<evidence type="ECO:0000256" key="6">
    <source>
        <dbReference type="ARBA" id="ARBA00022692"/>
    </source>
</evidence>